<dbReference type="Proteomes" id="UP000014074">
    <property type="component" value="Unassembled WGS sequence"/>
</dbReference>
<dbReference type="FunFam" id="2.160.20.10:FF:000023">
    <property type="entry name" value="Exo-beta-1,3-glucanase Exg0"/>
    <property type="match status" value="1"/>
</dbReference>
<dbReference type="InterPro" id="IPR039279">
    <property type="entry name" value="QRT3-like"/>
</dbReference>
<dbReference type="Pfam" id="PF12708">
    <property type="entry name" value="Pect-lyase_RHGA_epim"/>
    <property type="match status" value="2"/>
</dbReference>
<keyword evidence="4" id="KW-1185">Reference proteome</keyword>
<dbReference type="RefSeq" id="XP_007911553.1">
    <property type="nucleotide sequence ID" value="XM_007913362.1"/>
</dbReference>
<dbReference type="CDD" id="cd23668">
    <property type="entry name" value="GH55_beta13glucanase-like"/>
    <property type="match status" value="1"/>
</dbReference>
<evidence type="ECO:0000313" key="4">
    <source>
        <dbReference type="Proteomes" id="UP000014074"/>
    </source>
</evidence>
<dbReference type="FunFam" id="2.160.20.10:FF:000026">
    <property type="entry name" value="Exo-beta-1,3-glucanase Exg0"/>
    <property type="match status" value="1"/>
</dbReference>
<feature type="domain" description="Rhamnogalacturonase A/B/Epimerase-like pectate lyase" evidence="2">
    <location>
        <begin position="41"/>
        <end position="263"/>
    </location>
</feature>
<evidence type="ECO:0000256" key="1">
    <source>
        <dbReference type="SAM" id="SignalP"/>
    </source>
</evidence>
<dbReference type="InterPro" id="IPR012334">
    <property type="entry name" value="Pectin_lyas_fold"/>
</dbReference>
<dbReference type="eggNOG" id="ENOG502QV54">
    <property type="taxonomic scope" value="Eukaryota"/>
</dbReference>
<keyword evidence="3" id="KW-0378">Hydrolase</keyword>
<feature type="signal peptide" evidence="1">
    <location>
        <begin position="1"/>
        <end position="19"/>
    </location>
</feature>
<dbReference type="PANTHER" id="PTHR33928:SF2">
    <property type="entry name" value="PECTATE LYASE SUPERFAMILY PROTEIN DOMAIN-CONTAINING PROTEIN-RELATED"/>
    <property type="match status" value="1"/>
</dbReference>
<evidence type="ECO:0000313" key="3">
    <source>
        <dbReference type="EMBL" id="EOO03675.1"/>
    </source>
</evidence>
<dbReference type="GO" id="GO:0004650">
    <property type="term" value="F:polygalacturonase activity"/>
    <property type="evidence" value="ECO:0007669"/>
    <property type="project" value="InterPro"/>
</dbReference>
<dbReference type="InterPro" id="IPR024535">
    <property type="entry name" value="RHGA/B-epi-like_pectate_lyase"/>
</dbReference>
<dbReference type="SUPFAM" id="SSF51126">
    <property type="entry name" value="Pectin lyase-like"/>
    <property type="match status" value="2"/>
</dbReference>
<keyword evidence="1" id="KW-0732">Signal</keyword>
<dbReference type="InterPro" id="IPR011050">
    <property type="entry name" value="Pectin_lyase_fold/virulence"/>
</dbReference>
<dbReference type="OrthoDB" id="1046782at2759"/>
<dbReference type="HOGENOM" id="CLU_002540_2_1_1"/>
<dbReference type="Gene3D" id="2.160.20.10">
    <property type="entry name" value="Single-stranded right-handed beta-helix, Pectin lyase-like"/>
    <property type="match status" value="2"/>
</dbReference>
<dbReference type="GeneID" id="19328469"/>
<sequence>MRASQFFLAVASLLVTINAYWMGDISHQGLAPYAGSGYSVFRNVKDYGAKGDGVTDDTAAINAAITAGNRCGRGKASTTMTPAVVYFPSGTYLISSSIVPYYFTMLIGDANTPPTLKATAGFSGFGLIDGNPYYTSDLNWVSTNVFYRQVRNFVIDTTNIPATTAATGMHWPTSQATSLQNIVFKMPTTSGVVHVGLFIESGSGGFMSDLTFIGGATGASMGNQQYTMRNLVFQNCVTAIITLWDWGWTYMGLTISNCQTGIDISAVDGSGNNLVGSLTVIDSTFTNVPVGILTHYSSTSQPPTANSVILENLALSNVPVVVKGPSGTVLAGTTGTTTIAGWGEGHRYIPSGPTTFQGTIDPNSRPAALTSGGAYYTRSKPQYQSLAASSFVSVRSTGAKGDGASDDTAAIQTAINNAVSAGKVVYIDHGVYRLTSTVTIPPGAKIVGEAYPILVASGGYFTDMSNPKVVLKVGTTSGQVGTVELSDFVVGTQGAQAGAILIEWNLASSGTPSGMWDVHTRIGGFTGSQLQVAQCLKQPGSSTVNTGCIGAYMSMHVTASASNLYMENCWLWTADHDIDDASNTQITVYSGRGLYIESTAGTFWLVGTAVEHHVLYQYQLSGTKNIFANQLQTETPYYQPLPNALQPFPVVTSLNDPNFNTDCSGVSGNCAMAWGLRVLSSSNILVYGAGHYSFFDNYSTTCSTFAAGESCQARIVRLQGTLSNVNIYNLNTIGSQSMIDRDGTRLAYYADNVNVYPSNIVMFRSG</sequence>
<feature type="domain" description="Rhamnogalacturonase A/B/Epimerase-like pectate lyase" evidence="2">
    <location>
        <begin position="391"/>
        <end position="508"/>
    </location>
</feature>
<organism evidence="3 4">
    <name type="scientific">Phaeoacremonium minimum (strain UCR-PA7)</name>
    <name type="common">Esca disease fungus</name>
    <name type="synonym">Togninia minima</name>
    <dbReference type="NCBI Taxonomy" id="1286976"/>
    <lineage>
        <taxon>Eukaryota</taxon>
        <taxon>Fungi</taxon>
        <taxon>Dikarya</taxon>
        <taxon>Ascomycota</taxon>
        <taxon>Pezizomycotina</taxon>
        <taxon>Sordariomycetes</taxon>
        <taxon>Sordariomycetidae</taxon>
        <taxon>Togniniales</taxon>
        <taxon>Togniniaceae</taxon>
        <taxon>Phaeoacremonium</taxon>
    </lineage>
</organism>
<dbReference type="PANTHER" id="PTHR33928">
    <property type="entry name" value="POLYGALACTURONASE QRT3"/>
    <property type="match status" value="1"/>
</dbReference>
<protein>
    <submittedName>
        <fullName evidence="3">Putative glycoside hydrolase family 55 protein</fullName>
    </submittedName>
</protein>
<evidence type="ECO:0000259" key="2">
    <source>
        <dbReference type="Pfam" id="PF12708"/>
    </source>
</evidence>
<accession>R8BWG4</accession>
<gene>
    <name evidence="3" type="ORF">UCRPA7_769</name>
</gene>
<dbReference type="AlphaFoldDB" id="R8BWG4"/>
<dbReference type="KEGG" id="tmn:UCRPA7_769"/>
<feature type="chain" id="PRO_5004452919" evidence="1">
    <location>
        <begin position="20"/>
        <end position="766"/>
    </location>
</feature>
<dbReference type="EMBL" id="KB932813">
    <property type="protein sequence ID" value="EOO03675.1"/>
    <property type="molecule type" value="Genomic_DNA"/>
</dbReference>
<name>R8BWG4_PHAM7</name>
<reference evidence="4" key="1">
    <citation type="journal article" date="2013" name="Genome Announc.">
        <title>Draft genome sequence of the ascomycete Phaeoacremonium aleophilum strain UCR-PA7, a causal agent of the esca disease complex in grapevines.</title>
        <authorList>
            <person name="Blanco-Ulate B."/>
            <person name="Rolshausen P."/>
            <person name="Cantu D."/>
        </authorList>
    </citation>
    <scope>NUCLEOTIDE SEQUENCE [LARGE SCALE GENOMIC DNA]</scope>
    <source>
        <strain evidence="4">UCR-PA7</strain>
    </source>
</reference>
<proteinExistence type="predicted"/>